<keyword evidence="2" id="KW-1185">Reference proteome</keyword>
<sequence>MFERYLLSWHPRPGLAAVELLSFLDGLQLHWLRDPGIGFLAQWELFADRFFVLDGPVNYPRG</sequence>
<reference evidence="1 2" key="1">
    <citation type="submission" date="2019-09" db="EMBL/GenBank/DDBJ databases">
        <title>Actinomadura physcomitrii sp. nov., a novel actinomycete isolated from moss [Physcomitrium sphaericum (Ludw) Fuernr].</title>
        <authorList>
            <person name="Liu C."/>
            <person name="Zhuang X."/>
        </authorList>
    </citation>
    <scope>NUCLEOTIDE SEQUENCE [LARGE SCALE GENOMIC DNA]</scope>
    <source>
        <strain evidence="1 2">CYP1-1B</strain>
    </source>
</reference>
<organism evidence="1 2">
    <name type="scientific">Actinomadura montaniterrae</name>
    <dbReference type="NCBI Taxonomy" id="1803903"/>
    <lineage>
        <taxon>Bacteria</taxon>
        <taxon>Bacillati</taxon>
        <taxon>Actinomycetota</taxon>
        <taxon>Actinomycetes</taxon>
        <taxon>Streptosporangiales</taxon>
        <taxon>Thermomonosporaceae</taxon>
        <taxon>Actinomadura</taxon>
    </lineage>
</organism>
<gene>
    <name evidence="1" type="ORF">F9B16_26840</name>
</gene>
<accession>A0A6L3VT41</accession>
<comment type="caution">
    <text evidence="1">The sequence shown here is derived from an EMBL/GenBank/DDBJ whole genome shotgun (WGS) entry which is preliminary data.</text>
</comment>
<dbReference type="EMBL" id="WBMR01000089">
    <property type="protein sequence ID" value="KAB2375050.1"/>
    <property type="molecule type" value="Genomic_DNA"/>
</dbReference>
<evidence type="ECO:0000313" key="1">
    <source>
        <dbReference type="EMBL" id="KAB2375050.1"/>
    </source>
</evidence>
<dbReference type="Proteomes" id="UP000483004">
    <property type="component" value="Unassembled WGS sequence"/>
</dbReference>
<name>A0A6L3VT41_9ACTN</name>
<dbReference type="AlphaFoldDB" id="A0A6L3VT41"/>
<proteinExistence type="predicted"/>
<evidence type="ECO:0000313" key="2">
    <source>
        <dbReference type="Proteomes" id="UP000483004"/>
    </source>
</evidence>
<protein>
    <submittedName>
        <fullName evidence="1">Uncharacterized protein</fullName>
    </submittedName>
</protein>
<dbReference type="OrthoDB" id="7505659at2"/>